<dbReference type="Pfam" id="PF05253">
    <property type="entry name" value="zf-U11-48K"/>
    <property type="match status" value="1"/>
</dbReference>
<dbReference type="SUPFAM" id="SSF57667">
    <property type="entry name" value="beta-beta-alpha zinc fingers"/>
    <property type="match status" value="1"/>
</dbReference>
<accession>A0A3M6USE2</accession>
<name>A0A3M6USE2_POCDA</name>
<feature type="domain" description="CHHC U11-48K-type" evidence="6">
    <location>
        <begin position="12"/>
        <end position="39"/>
    </location>
</feature>
<feature type="domain" description="DRBM" evidence="5">
    <location>
        <begin position="216"/>
        <end position="282"/>
    </location>
</feature>
<dbReference type="Gene3D" id="3.30.160.20">
    <property type="match status" value="1"/>
</dbReference>
<dbReference type="CDD" id="cd00048">
    <property type="entry name" value="DSRM_SF"/>
    <property type="match status" value="1"/>
</dbReference>
<evidence type="ECO:0000256" key="1">
    <source>
        <dbReference type="ARBA" id="ARBA00022723"/>
    </source>
</evidence>
<dbReference type="AlphaFoldDB" id="A0A3M6USE2"/>
<evidence type="ECO:0000256" key="2">
    <source>
        <dbReference type="ARBA" id="ARBA00022771"/>
    </source>
</evidence>
<dbReference type="SMART" id="SM00358">
    <property type="entry name" value="DSRM"/>
    <property type="match status" value="1"/>
</dbReference>
<dbReference type="PROSITE" id="PS51800">
    <property type="entry name" value="ZF_CHHC_U11_48K"/>
    <property type="match status" value="1"/>
</dbReference>
<keyword evidence="2" id="KW-0863">Zinc-finger</keyword>
<dbReference type="InterPro" id="IPR014720">
    <property type="entry name" value="dsRBD_dom"/>
</dbReference>
<evidence type="ECO:0000259" key="5">
    <source>
        <dbReference type="PROSITE" id="PS50137"/>
    </source>
</evidence>
<evidence type="ECO:0008006" key="9">
    <source>
        <dbReference type="Google" id="ProtNLM"/>
    </source>
</evidence>
<dbReference type="PANTHER" id="PTHR21402">
    <property type="entry name" value="GAMETOCYTE SPECIFIC FACTOR 1-RELATED"/>
    <property type="match status" value="1"/>
</dbReference>
<sequence length="402" mass="45356">MTSSVENDPDALKICPYDPVHKVKAKRFPYHLEKCRKQYASAGWTQCPFFARHEIRVEELEYHTSICEYKDMIRQDIEEGIFYITVYLQSIVEEKRLQQPQPTQAVLPDETEDWEIEADRQPFSILAPEPQADSTDGYDVLQVIQVVQAQAHAKPKLMETSGMTAAQKKNFKRAQKRHERREAERVNQEPEMTNEERVQALAKQYSLLSTSGSFIDFVSILNLYCQKNKINLPKYSEAPGVDGGFGAQCFVKGQIFKSMKYCSTKKEARHDAAMHAVLGLNIPVVDPTPNKPMAVRSATDHQKLRETHELQLLKEAGQAPPKGRGRPTVQQSVCSFSTQATGPPMSQQPPQNMAANKFTEVTGVIEGTENDDWTTVGGKGLKNPVYQHSLKMAGRGRGMSRR</sequence>
<protein>
    <recommendedName>
        <fullName evidence="9">DRBM domain-containing protein</fullName>
    </recommendedName>
</protein>
<evidence type="ECO:0000256" key="4">
    <source>
        <dbReference type="PROSITE-ProRule" id="PRU00266"/>
    </source>
</evidence>
<gene>
    <name evidence="7" type="ORF">pdam_00002391</name>
</gene>
<comment type="caution">
    <text evidence="7">The sequence shown here is derived from an EMBL/GenBank/DDBJ whole genome shotgun (WGS) entry which is preliminary data.</text>
</comment>
<dbReference type="EMBL" id="RCHS01000826">
    <property type="protein sequence ID" value="RMX56580.1"/>
    <property type="molecule type" value="Genomic_DNA"/>
</dbReference>
<organism evidence="7 8">
    <name type="scientific">Pocillopora damicornis</name>
    <name type="common">Cauliflower coral</name>
    <name type="synonym">Millepora damicornis</name>
    <dbReference type="NCBI Taxonomy" id="46731"/>
    <lineage>
        <taxon>Eukaryota</taxon>
        <taxon>Metazoa</taxon>
        <taxon>Cnidaria</taxon>
        <taxon>Anthozoa</taxon>
        <taxon>Hexacorallia</taxon>
        <taxon>Scleractinia</taxon>
        <taxon>Astrocoeniina</taxon>
        <taxon>Pocilloporidae</taxon>
        <taxon>Pocillopora</taxon>
    </lineage>
</organism>
<dbReference type="PANTHER" id="PTHR21402:SF5">
    <property type="entry name" value="GAMETOCYTE SPECIFIC FACTOR 1"/>
    <property type="match status" value="1"/>
</dbReference>
<dbReference type="Proteomes" id="UP000275408">
    <property type="component" value="Unassembled WGS sequence"/>
</dbReference>
<dbReference type="InterPro" id="IPR036236">
    <property type="entry name" value="Znf_C2H2_sf"/>
</dbReference>
<evidence type="ECO:0000256" key="3">
    <source>
        <dbReference type="ARBA" id="ARBA00022833"/>
    </source>
</evidence>
<dbReference type="Pfam" id="PF00035">
    <property type="entry name" value="dsrm"/>
    <property type="match status" value="1"/>
</dbReference>
<keyword evidence="3" id="KW-0862">Zinc</keyword>
<reference evidence="7 8" key="1">
    <citation type="journal article" date="2018" name="Sci. Rep.">
        <title>Comparative analysis of the Pocillopora damicornis genome highlights role of immune system in coral evolution.</title>
        <authorList>
            <person name="Cunning R."/>
            <person name="Bay R.A."/>
            <person name="Gillette P."/>
            <person name="Baker A.C."/>
            <person name="Traylor-Knowles N."/>
        </authorList>
    </citation>
    <scope>NUCLEOTIDE SEQUENCE [LARGE SCALE GENOMIC DNA]</scope>
    <source>
        <strain evidence="7">RSMAS</strain>
        <tissue evidence="7">Whole animal</tissue>
    </source>
</reference>
<dbReference type="GO" id="GO:0008270">
    <property type="term" value="F:zinc ion binding"/>
    <property type="evidence" value="ECO:0007669"/>
    <property type="project" value="UniProtKB-KW"/>
</dbReference>
<dbReference type="InterPro" id="IPR022776">
    <property type="entry name" value="TRM13/UPF0224_CHHC_Znf_dom"/>
</dbReference>
<evidence type="ECO:0000313" key="7">
    <source>
        <dbReference type="EMBL" id="RMX56580.1"/>
    </source>
</evidence>
<evidence type="ECO:0000259" key="6">
    <source>
        <dbReference type="PROSITE" id="PS51800"/>
    </source>
</evidence>
<dbReference type="OrthoDB" id="10069248at2759"/>
<proteinExistence type="predicted"/>
<keyword evidence="4" id="KW-0694">RNA-binding</keyword>
<dbReference type="SUPFAM" id="SSF54768">
    <property type="entry name" value="dsRNA-binding domain-like"/>
    <property type="match status" value="1"/>
</dbReference>
<keyword evidence="8" id="KW-1185">Reference proteome</keyword>
<dbReference type="STRING" id="46731.A0A3M6USE2"/>
<evidence type="ECO:0000313" key="8">
    <source>
        <dbReference type="Proteomes" id="UP000275408"/>
    </source>
</evidence>
<keyword evidence="1" id="KW-0479">Metal-binding</keyword>
<dbReference type="InterPro" id="IPR051591">
    <property type="entry name" value="UPF0224_FAM112_RNA_Proc"/>
</dbReference>
<dbReference type="GO" id="GO:0003723">
    <property type="term" value="F:RNA binding"/>
    <property type="evidence" value="ECO:0007669"/>
    <property type="project" value="UniProtKB-UniRule"/>
</dbReference>
<dbReference type="PROSITE" id="PS50137">
    <property type="entry name" value="DS_RBD"/>
    <property type="match status" value="1"/>
</dbReference>